<dbReference type="Gene3D" id="3.40.50.1820">
    <property type="entry name" value="alpha/beta hydrolase"/>
    <property type="match status" value="1"/>
</dbReference>
<keyword evidence="2" id="KW-1185">Reference proteome</keyword>
<dbReference type="EMBL" id="WTXG01000368">
    <property type="protein sequence ID" value="KAI0289107.1"/>
    <property type="molecule type" value="Genomic_DNA"/>
</dbReference>
<dbReference type="Proteomes" id="UP001203297">
    <property type="component" value="Unassembled WGS sequence"/>
</dbReference>
<dbReference type="InterPro" id="IPR029058">
    <property type="entry name" value="AB_hydrolase_fold"/>
</dbReference>
<sequence>MWANYSSSTLPGLGKTLRTGWLTDRIGDLTTNTSIDNANRSWLWIVCNQMGFLQESALSGYPMLVSHLIQPIYDERQCQQMFPAAFSSPPVPDVEKTTEHMVDFTSKQTGFSLQLVFMRLLHPPHPPPPLSQPNPPPSPSSPFTLADCHVCDPWRFATMSADGIYVQSTPEQPIVKSDTFHCSDLITKDGLADLTVLNVQTQGLKYIGEWLSTWEPPLVLVKVNVDLNFKHCAYLIPQR</sequence>
<evidence type="ECO:0000313" key="2">
    <source>
        <dbReference type="Proteomes" id="UP001203297"/>
    </source>
</evidence>
<reference evidence="1" key="1">
    <citation type="journal article" date="2022" name="New Phytol.">
        <title>Evolutionary transition to the ectomycorrhizal habit in the genomes of a hyperdiverse lineage of mushroom-forming fungi.</title>
        <authorList>
            <person name="Looney B."/>
            <person name="Miyauchi S."/>
            <person name="Morin E."/>
            <person name="Drula E."/>
            <person name="Courty P.E."/>
            <person name="Kohler A."/>
            <person name="Kuo A."/>
            <person name="LaButti K."/>
            <person name="Pangilinan J."/>
            <person name="Lipzen A."/>
            <person name="Riley R."/>
            <person name="Andreopoulos W."/>
            <person name="He G."/>
            <person name="Johnson J."/>
            <person name="Nolan M."/>
            <person name="Tritt A."/>
            <person name="Barry K.W."/>
            <person name="Grigoriev I.V."/>
            <person name="Nagy L.G."/>
            <person name="Hibbett D."/>
            <person name="Henrissat B."/>
            <person name="Matheny P.B."/>
            <person name="Labbe J."/>
            <person name="Martin F.M."/>
        </authorList>
    </citation>
    <scope>NUCLEOTIDE SEQUENCE</scope>
    <source>
        <strain evidence="1">BPL690</strain>
    </source>
</reference>
<evidence type="ECO:0000313" key="1">
    <source>
        <dbReference type="EMBL" id="KAI0289107.1"/>
    </source>
</evidence>
<organism evidence="1 2">
    <name type="scientific">Multifurca ochricompacta</name>
    <dbReference type="NCBI Taxonomy" id="376703"/>
    <lineage>
        <taxon>Eukaryota</taxon>
        <taxon>Fungi</taxon>
        <taxon>Dikarya</taxon>
        <taxon>Basidiomycota</taxon>
        <taxon>Agaricomycotina</taxon>
        <taxon>Agaricomycetes</taxon>
        <taxon>Russulales</taxon>
        <taxon>Russulaceae</taxon>
        <taxon>Multifurca</taxon>
    </lineage>
</organism>
<accession>A0AAD4LU61</accession>
<comment type="caution">
    <text evidence="1">The sequence shown here is derived from an EMBL/GenBank/DDBJ whole genome shotgun (WGS) entry which is preliminary data.</text>
</comment>
<gene>
    <name evidence="1" type="ORF">B0F90DRAFT_1871169</name>
</gene>
<name>A0AAD4LU61_9AGAM</name>
<dbReference type="AlphaFoldDB" id="A0AAD4LU61"/>
<proteinExistence type="predicted"/>
<protein>
    <submittedName>
        <fullName evidence="1">Uncharacterized protein</fullName>
    </submittedName>
</protein>